<protein>
    <submittedName>
        <fullName evidence="4">Uncharacterized protein</fullName>
    </submittedName>
</protein>
<keyword evidence="5" id="KW-1185">Reference proteome</keyword>
<dbReference type="Proteomes" id="UP001634394">
    <property type="component" value="Unassembled WGS sequence"/>
</dbReference>
<gene>
    <name evidence="3" type="ORF">ACJMK2_012895</name>
    <name evidence="4" type="ORF">ACJMK2_012948</name>
</gene>
<organism evidence="4 5">
    <name type="scientific">Sinanodonta woodiana</name>
    <name type="common">Chinese pond mussel</name>
    <name type="synonym">Anodonta woodiana</name>
    <dbReference type="NCBI Taxonomy" id="1069815"/>
    <lineage>
        <taxon>Eukaryota</taxon>
        <taxon>Metazoa</taxon>
        <taxon>Spiralia</taxon>
        <taxon>Lophotrochozoa</taxon>
        <taxon>Mollusca</taxon>
        <taxon>Bivalvia</taxon>
        <taxon>Autobranchia</taxon>
        <taxon>Heteroconchia</taxon>
        <taxon>Palaeoheterodonta</taxon>
        <taxon>Unionida</taxon>
        <taxon>Unionoidea</taxon>
        <taxon>Unionidae</taxon>
        <taxon>Unioninae</taxon>
        <taxon>Sinanodonta</taxon>
    </lineage>
</organism>
<comment type="caution">
    <text evidence="4">The sequence shown here is derived from an EMBL/GenBank/DDBJ whole genome shotgun (WGS) entry which is preliminary data.</text>
</comment>
<dbReference type="AlphaFoldDB" id="A0ABD3VCU6"/>
<reference evidence="4 5" key="1">
    <citation type="submission" date="2024-11" db="EMBL/GenBank/DDBJ databases">
        <title>Chromosome-level genome assembly of the freshwater bivalve Anodonta woodiana.</title>
        <authorList>
            <person name="Chen X."/>
        </authorList>
    </citation>
    <scope>NUCLEOTIDE SEQUENCE [LARGE SCALE GENOMIC DNA]</scope>
    <source>
        <strain evidence="4">MN2024</strain>
        <tissue evidence="4">Gills</tissue>
    </source>
</reference>
<evidence type="ECO:0000313" key="5">
    <source>
        <dbReference type="Proteomes" id="UP001634394"/>
    </source>
</evidence>
<dbReference type="EMBL" id="JBJQND010000013">
    <property type="protein sequence ID" value="KAL3858355.1"/>
    <property type="molecule type" value="Genomic_DNA"/>
</dbReference>
<name>A0ABD3VCU6_SINWO</name>
<feature type="region of interest" description="Disordered" evidence="1">
    <location>
        <begin position="26"/>
        <end position="56"/>
    </location>
</feature>
<dbReference type="EMBL" id="JBJQND010000013">
    <property type="protein sequence ID" value="KAL3858301.1"/>
    <property type="molecule type" value="Genomic_DNA"/>
</dbReference>
<feature type="transmembrane region" description="Helical" evidence="2">
    <location>
        <begin position="6"/>
        <end position="24"/>
    </location>
</feature>
<sequence length="56" mass="6292">YLFIVPGVMTLSALCVLACILRRSKKKKRIWPKSRSDGESCHDTLSSPAPPYSRNN</sequence>
<accession>A0ABD3VCU6</accession>
<evidence type="ECO:0000256" key="2">
    <source>
        <dbReference type="SAM" id="Phobius"/>
    </source>
</evidence>
<evidence type="ECO:0000313" key="4">
    <source>
        <dbReference type="EMBL" id="KAL3858355.1"/>
    </source>
</evidence>
<proteinExistence type="predicted"/>
<evidence type="ECO:0000313" key="3">
    <source>
        <dbReference type="EMBL" id="KAL3858301.1"/>
    </source>
</evidence>
<evidence type="ECO:0000256" key="1">
    <source>
        <dbReference type="SAM" id="MobiDB-lite"/>
    </source>
</evidence>
<keyword evidence="2" id="KW-0472">Membrane</keyword>
<feature type="compositionally biased region" description="Polar residues" evidence="1">
    <location>
        <begin position="43"/>
        <end position="56"/>
    </location>
</feature>
<feature type="non-terminal residue" evidence="4">
    <location>
        <position position="1"/>
    </location>
</feature>
<keyword evidence="2" id="KW-1133">Transmembrane helix</keyword>
<keyword evidence="2" id="KW-0812">Transmembrane</keyword>